<keyword evidence="3" id="KW-1185">Reference proteome</keyword>
<dbReference type="GO" id="GO:0005829">
    <property type="term" value="C:cytosol"/>
    <property type="evidence" value="ECO:0007669"/>
    <property type="project" value="TreeGrafter"/>
</dbReference>
<gene>
    <name evidence="2" type="ORF">HN018_00135</name>
</gene>
<dbReference type="GO" id="GO:0009116">
    <property type="term" value="P:nucleoside metabolic process"/>
    <property type="evidence" value="ECO:0007669"/>
    <property type="project" value="InterPro"/>
</dbReference>
<accession>A0A6M8HG51</accession>
<organism evidence="2 3">
    <name type="scientific">Lichenicola cladoniae</name>
    <dbReference type="NCBI Taxonomy" id="1484109"/>
    <lineage>
        <taxon>Bacteria</taxon>
        <taxon>Pseudomonadati</taxon>
        <taxon>Pseudomonadota</taxon>
        <taxon>Alphaproteobacteria</taxon>
        <taxon>Acetobacterales</taxon>
        <taxon>Acetobacteraceae</taxon>
        <taxon>Lichenicola</taxon>
    </lineage>
</organism>
<dbReference type="CDD" id="cd17768">
    <property type="entry name" value="adenosylhopane_nucleosidase_HpnG-like"/>
    <property type="match status" value="1"/>
</dbReference>
<dbReference type="PANTHER" id="PTHR46832">
    <property type="entry name" value="5'-METHYLTHIOADENOSINE/S-ADENOSYLHOMOCYSTEINE NUCLEOSIDASE"/>
    <property type="match status" value="1"/>
</dbReference>
<evidence type="ECO:0000259" key="1">
    <source>
        <dbReference type="Pfam" id="PF01048"/>
    </source>
</evidence>
<name>A0A6M8HG51_9PROT</name>
<dbReference type="Pfam" id="PF01048">
    <property type="entry name" value="PNP_UDP_1"/>
    <property type="match status" value="1"/>
</dbReference>
<dbReference type="GO" id="GO:0008782">
    <property type="term" value="F:adenosylhomocysteine nucleosidase activity"/>
    <property type="evidence" value="ECO:0007669"/>
    <property type="project" value="TreeGrafter"/>
</dbReference>
<dbReference type="EMBL" id="CP053708">
    <property type="protein sequence ID" value="QKE88672.1"/>
    <property type="molecule type" value="Genomic_DNA"/>
</dbReference>
<dbReference type="RefSeq" id="WP_171834271.1">
    <property type="nucleotide sequence ID" value="NZ_CP053708.1"/>
</dbReference>
<dbReference type="GO" id="GO:0019284">
    <property type="term" value="P:L-methionine salvage from S-adenosylmethionine"/>
    <property type="evidence" value="ECO:0007669"/>
    <property type="project" value="TreeGrafter"/>
</dbReference>
<dbReference type="Proteomes" id="UP000500767">
    <property type="component" value="Chromosome"/>
</dbReference>
<dbReference type="Gene3D" id="3.40.50.1580">
    <property type="entry name" value="Nucleoside phosphorylase domain"/>
    <property type="match status" value="1"/>
</dbReference>
<evidence type="ECO:0000313" key="2">
    <source>
        <dbReference type="EMBL" id="QKE88672.1"/>
    </source>
</evidence>
<dbReference type="PANTHER" id="PTHR46832:SF1">
    <property type="entry name" value="5'-METHYLTHIOADENOSINE_S-ADENOSYLHOMOCYSTEINE NUCLEOSIDASE"/>
    <property type="match status" value="1"/>
</dbReference>
<protein>
    <recommendedName>
        <fullName evidence="1">Nucleoside phosphorylase domain-containing protein</fullName>
    </recommendedName>
</protein>
<dbReference type="AlphaFoldDB" id="A0A6M8HG51"/>
<dbReference type="InterPro" id="IPR035994">
    <property type="entry name" value="Nucleoside_phosphorylase_sf"/>
</dbReference>
<evidence type="ECO:0000313" key="3">
    <source>
        <dbReference type="Proteomes" id="UP000500767"/>
    </source>
</evidence>
<reference evidence="2 3" key="1">
    <citation type="journal article" date="2014" name="World J. Microbiol. Biotechnol.">
        <title>Biodiversity and physiological characteristics of Antarctic and Arctic lichens-associated bacteria.</title>
        <authorList>
            <person name="Lee Y.M."/>
            <person name="Kim E.H."/>
            <person name="Lee H.K."/>
            <person name="Hong S.G."/>
        </authorList>
    </citation>
    <scope>NUCLEOTIDE SEQUENCE [LARGE SCALE GENOMIC DNA]</scope>
    <source>
        <strain evidence="2 3">PAMC 26569</strain>
    </source>
</reference>
<proteinExistence type="predicted"/>
<dbReference type="GO" id="GO:0008930">
    <property type="term" value="F:methylthioadenosine nucleosidase activity"/>
    <property type="evidence" value="ECO:0007669"/>
    <property type="project" value="TreeGrafter"/>
</dbReference>
<dbReference type="SUPFAM" id="SSF53167">
    <property type="entry name" value="Purine and uridine phosphorylases"/>
    <property type="match status" value="1"/>
</dbReference>
<sequence>MTGHLGLSGLGVVVGLKAEAKLARRLFPAALVGISGATRAGADRAVSGLVAQGATRLLSFGLAAGLDPALHPGDLLVPDAILVDGRHLATDPSLRSLLGPGATGPLLHSDVLVASSAAKADLLARTGCRSLDMESGPVALAAEAAGLPFAVLRAVCDPAERTLPPAACIALQPDGTLQIVNLSRSILRQPSQIAALLALGRDASRAKTALLKSRTGSLDY</sequence>
<dbReference type="KEGG" id="lck:HN018_00135"/>
<dbReference type="InterPro" id="IPR000845">
    <property type="entry name" value="Nucleoside_phosphorylase_d"/>
</dbReference>
<feature type="domain" description="Nucleoside phosphorylase" evidence="1">
    <location>
        <begin position="103"/>
        <end position="160"/>
    </location>
</feature>